<name>A0ACB0KCI4_TRIPR</name>
<gene>
    <name evidence="1" type="ORF">MILVUS5_LOCUS21437</name>
</gene>
<dbReference type="Proteomes" id="UP001177021">
    <property type="component" value="Unassembled WGS sequence"/>
</dbReference>
<reference evidence="1" key="1">
    <citation type="submission" date="2023-10" db="EMBL/GenBank/DDBJ databases">
        <authorList>
            <person name="Rodriguez Cubillos JULIANA M."/>
            <person name="De Vega J."/>
        </authorList>
    </citation>
    <scope>NUCLEOTIDE SEQUENCE</scope>
</reference>
<organism evidence="1 2">
    <name type="scientific">Trifolium pratense</name>
    <name type="common">Red clover</name>
    <dbReference type="NCBI Taxonomy" id="57577"/>
    <lineage>
        <taxon>Eukaryota</taxon>
        <taxon>Viridiplantae</taxon>
        <taxon>Streptophyta</taxon>
        <taxon>Embryophyta</taxon>
        <taxon>Tracheophyta</taxon>
        <taxon>Spermatophyta</taxon>
        <taxon>Magnoliopsida</taxon>
        <taxon>eudicotyledons</taxon>
        <taxon>Gunneridae</taxon>
        <taxon>Pentapetalae</taxon>
        <taxon>rosids</taxon>
        <taxon>fabids</taxon>
        <taxon>Fabales</taxon>
        <taxon>Fabaceae</taxon>
        <taxon>Papilionoideae</taxon>
        <taxon>50 kb inversion clade</taxon>
        <taxon>NPAAA clade</taxon>
        <taxon>Hologalegina</taxon>
        <taxon>IRL clade</taxon>
        <taxon>Trifolieae</taxon>
        <taxon>Trifolium</taxon>
    </lineage>
</organism>
<dbReference type="EMBL" id="CASHSV030000206">
    <property type="protein sequence ID" value="CAJ2654252.1"/>
    <property type="molecule type" value="Genomic_DNA"/>
</dbReference>
<evidence type="ECO:0000313" key="1">
    <source>
        <dbReference type="EMBL" id="CAJ2654252.1"/>
    </source>
</evidence>
<keyword evidence="2" id="KW-1185">Reference proteome</keyword>
<accession>A0ACB0KCI4</accession>
<protein>
    <submittedName>
        <fullName evidence="1">Uncharacterized protein</fullName>
    </submittedName>
</protein>
<evidence type="ECO:0000313" key="2">
    <source>
        <dbReference type="Proteomes" id="UP001177021"/>
    </source>
</evidence>
<sequence>MVECHNCMKKGHMASNCCRYCKTAGHLIQNCPTRPPRSNQNKNQHRHNSSRSVITTDAAANGFLESSQSALSITNIQSLLRQLLPSGNTPAALSTTPGSTDWTTHRDWT</sequence>
<comment type="caution">
    <text evidence="1">The sequence shown here is derived from an EMBL/GenBank/DDBJ whole genome shotgun (WGS) entry which is preliminary data.</text>
</comment>
<proteinExistence type="predicted"/>